<keyword evidence="5" id="KW-1185">Reference proteome</keyword>
<comment type="cofactor">
    <cofactor evidence="1">
        <name>Mg(2+)</name>
        <dbReference type="ChEBI" id="CHEBI:18420"/>
    </cofactor>
</comment>
<dbReference type="PROSITE" id="PS00893">
    <property type="entry name" value="NUDIX_BOX"/>
    <property type="match status" value="1"/>
</dbReference>
<evidence type="ECO:0000313" key="4">
    <source>
        <dbReference type="EMBL" id="MFC3031139.1"/>
    </source>
</evidence>
<evidence type="ECO:0000259" key="3">
    <source>
        <dbReference type="PROSITE" id="PS51462"/>
    </source>
</evidence>
<proteinExistence type="predicted"/>
<protein>
    <submittedName>
        <fullName evidence="4">NUDIX hydrolase</fullName>
    </submittedName>
</protein>
<name>A0ABV7CEX8_9GAMM</name>
<feature type="domain" description="Nudix hydrolase" evidence="3">
    <location>
        <begin position="18"/>
        <end position="153"/>
    </location>
</feature>
<dbReference type="Proteomes" id="UP001595453">
    <property type="component" value="Unassembled WGS sequence"/>
</dbReference>
<comment type="caution">
    <text evidence="4">The sequence shown here is derived from an EMBL/GenBank/DDBJ whole genome shotgun (WGS) entry which is preliminary data.</text>
</comment>
<reference evidence="5" key="1">
    <citation type="journal article" date="2019" name="Int. J. Syst. Evol. Microbiol.">
        <title>The Global Catalogue of Microorganisms (GCM) 10K type strain sequencing project: providing services to taxonomists for standard genome sequencing and annotation.</title>
        <authorList>
            <consortium name="The Broad Institute Genomics Platform"/>
            <consortium name="The Broad Institute Genome Sequencing Center for Infectious Disease"/>
            <person name="Wu L."/>
            <person name="Ma J."/>
        </authorList>
    </citation>
    <scope>NUCLEOTIDE SEQUENCE [LARGE SCALE GENOMIC DNA]</scope>
    <source>
        <strain evidence="5">KCTC 42730</strain>
    </source>
</reference>
<dbReference type="Gene3D" id="3.90.79.10">
    <property type="entry name" value="Nucleoside Triphosphate Pyrophosphohydrolase"/>
    <property type="match status" value="1"/>
</dbReference>
<dbReference type="EMBL" id="JBHRSD010000001">
    <property type="protein sequence ID" value="MFC3031139.1"/>
    <property type="molecule type" value="Genomic_DNA"/>
</dbReference>
<dbReference type="PANTHER" id="PTHR43046">
    <property type="entry name" value="GDP-MANNOSE MANNOSYL HYDROLASE"/>
    <property type="match status" value="1"/>
</dbReference>
<dbReference type="InterPro" id="IPR000086">
    <property type="entry name" value="NUDIX_hydrolase_dom"/>
</dbReference>
<dbReference type="InterPro" id="IPR020084">
    <property type="entry name" value="NUDIX_hydrolase_CS"/>
</dbReference>
<dbReference type="PROSITE" id="PS51462">
    <property type="entry name" value="NUDIX"/>
    <property type="match status" value="1"/>
</dbReference>
<organism evidence="4 5">
    <name type="scientific">Pseudoalteromonas fenneropenaei</name>
    <dbReference type="NCBI Taxonomy" id="1737459"/>
    <lineage>
        <taxon>Bacteria</taxon>
        <taxon>Pseudomonadati</taxon>
        <taxon>Pseudomonadota</taxon>
        <taxon>Gammaproteobacteria</taxon>
        <taxon>Alteromonadales</taxon>
        <taxon>Pseudoalteromonadaceae</taxon>
        <taxon>Pseudoalteromonas</taxon>
    </lineage>
</organism>
<gene>
    <name evidence="4" type="ORF">ACFOEE_01195</name>
</gene>
<evidence type="ECO:0000313" key="5">
    <source>
        <dbReference type="Proteomes" id="UP001595453"/>
    </source>
</evidence>
<dbReference type="Pfam" id="PF00293">
    <property type="entry name" value="NUDIX"/>
    <property type="match status" value="1"/>
</dbReference>
<dbReference type="CDD" id="cd02883">
    <property type="entry name" value="NUDIX_Hydrolase"/>
    <property type="match status" value="1"/>
</dbReference>
<dbReference type="SUPFAM" id="SSF55811">
    <property type="entry name" value="Nudix"/>
    <property type="match status" value="1"/>
</dbReference>
<evidence type="ECO:0000256" key="2">
    <source>
        <dbReference type="ARBA" id="ARBA00022801"/>
    </source>
</evidence>
<accession>A0ABV7CEX8</accession>
<dbReference type="GO" id="GO:0016787">
    <property type="term" value="F:hydrolase activity"/>
    <property type="evidence" value="ECO:0007669"/>
    <property type="project" value="UniProtKB-KW"/>
</dbReference>
<dbReference type="RefSeq" id="WP_377120068.1">
    <property type="nucleotide sequence ID" value="NZ_JBHRSD010000001.1"/>
</dbReference>
<sequence length="171" mass="19156">MKNLNLTPPVPLDGERTVRHTARAIVIENAKILMVYTGRYDDYSIPGGGVNPNETVTAALKRELHEETGAHSIAILKPWGQYREYRRHSKQPEQVMEVISHYYFCALTAPLGAAKLEDYEIRSGVKAVWLSLDAALQHNLNTQKGALAGQALQREIDILQQLIALYPNHLS</sequence>
<evidence type="ECO:0000256" key="1">
    <source>
        <dbReference type="ARBA" id="ARBA00001946"/>
    </source>
</evidence>
<dbReference type="InterPro" id="IPR015797">
    <property type="entry name" value="NUDIX_hydrolase-like_dom_sf"/>
</dbReference>
<dbReference type="PANTHER" id="PTHR43046:SF15">
    <property type="entry name" value="MUTT_NUDIX FAMILY PROTEIN"/>
    <property type="match status" value="1"/>
</dbReference>
<keyword evidence="2 4" id="KW-0378">Hydrolase</keyword>